<dbReference type="InterPro" id="IPR056764">
    <property type="entry name" value="LbH_EIF2B3/5"/>
</dbReference>
<dbReference type="Gene3D" id="3.90.550.10">
    <property type="entry name" value="Spore Coat Polysaccharide Biosynthesis Protein SpsA, Chain A"/>
    <property type="match status" value="1"/>
</dbReference>
<accession>A0A914V6U0</accession>
<evidence type="ECO:0000256" key="6">
    <source>
        <dbReference type="ARBA" id="ARBA00044196"/>
    </source>
</evidence>
<comment type="similarity">
    <text evidence="2">Belongs to the eIF-2B gamma/epsilon subunits family.</text>
</comment>
<protein>
    <recommendedName>
        <fullName evidence="6">Translation initiation factor eIF2B subunit gamma</fullName>
    </recommendedName>
    <alternativeName>
        <fullName evidence="7">eIF2B GDP-GTP exchange factor subunit gamma</fullName>
    </alternativeName>
</protein>
<evidence type="ECO:0000256" key="9">
    <source>
        <dbReference type="ARBA" id="ARBA00046432"/>
    </source>
</evidence>
<dbReference type="Pfam" id="PF00483">
    <property type="entry name" value="NTP_transferase"/>
    <property type="match status" value="1"/>
</dbReference>
<evidence type="ECO:0000256" key="3">
    <source>
        <dbReference type="ARBA" id="ARBA00022490"/>
    </source>
</evidence>
<dbReference type="InterPro" id="IPR029044">
    <property type="entry name" value="Nucleotide-diphossugar_trans"/>
</dbReference>
<dbReference type="CDD" id="cd04198">
    <property type="entry name" value="eIF-2B_gamma_N"/>
    <property type="match status" value="1"/>
</dbReference>
<keyword evidence="3" id="KW-0963">Cytoplasm</keyword>
<feature type="domain" description="Nucleotidyl transferase" evidence="10">
    <location>
        <begin position="8"/>
        <end position="141"/>
    </location>
</feature>
<reference evidence="13" key="1">
    <citation type="submission" date="2022-11" db="UniProtKB">
        <authorList>
            <consortium name="WormBaseParasite"/>
        </authorList>
    </citation>
    <scope>IDENTIFICATION</scope>
</reference>
<keyword evidence="4" id="KW-0396">Initiation factor</keyword>
<dbReference type="GO" id="GO:0002183">
    <property type="term" value="P:cytoplasmic translational initiation"/>
    <property type="evidence" value="ECO:0007669"/>
    <property type="project" value="TreeGrafter"/>
</dbReference>
<comment type="function">
    <text evidence="8">Acts as a component of the translation initiation factor 2B (eIF2B) complex, which catalyzes the exchange of GDP for GTP on the eukaryotic initiation factor 2 (eIF2) complex gamma subunit. Its guanine nucleotide exchange factor activity is repressed when bound to eIF2 complex phosphorylated on the alpha subunit, thereby limiting the amount of methionyl-initiator methionine tRNA available to the ribosome and consequently global translation is repressed.</text>
</comment>
<dbReference type="PANTHER" id="PTHR45989">
    <property type="entry name" value="TRANSLATION INITIATION FACTOR EIF-2B SUBUNIT GAMMA"/>
    <property type="match status" value="1"/>
</dbReference>
<keyword evidence="12" id="KW-1185">Reference proteome</keyword>
<dbReference type="InterPro" id="IPR005835">
    <property type="entry name" value="NTP_transferase_dom"/>
</dbReference>
<evidence type="ECO:0000256" key="8">
    <source>
        <dbReference type="ARBA" id="ARBA00045373"/>
    </source>
</evidence>
<evidence type="ECO:0000313" key="13">
    <source>
        <dbReference type="WBParaSite" id="PSAMB.scaffold1519size30503.g13509.t1"/>
    </source>
</evidence>
<dbReference type="AlphaFoldDB" id="A0A914V6U0"/>
<dbReference type="GO" id="GO:0003743">
    <property type="term" value="F:translation initiation factor activity"/>
    <property type="evidence" value="ECO:0007669"/>
    <property type="project" value="UniProtKB-KW"/>
</dbReference>
<dbReference type="InterPro" id="IPR051960">
    <property type="entry name" value="eIF2B_gamma"/>
</dbReference>
<evidence type="ECO:0000259" key="11">
    <source>
        <dbReference type="Pfam" id="PF25084"/>
    </source>
</evidence>
<dbReference type="GO" id="GO:0005829">
    <property type="term" value="C:cytosol"/>
    <property type="evidence" value="ECO:0007669"/>
    <property type="project" value="UniProtKB-SubCell"/>
</dbReference>
<name>A0A914V6U0_9BILA</name>
<evidence type="ECO:0000256" key="1">
    <source>
        <dbReference type="ARBA" id="ARBA00004514"/>
    </source>
</evidence>
<dbReference type="PANTHER" id="PTHR45989:SF1">
    <property type="entry name" value="TRANSLATION INITIATION FACTOR EIF-2B SUBUNIT GAMMA"/>
    <property type="match status" value="1"/>
</dbReference>
<evidence type="ECO:0000313" key="12">
    <source>
        <dbReference type="Proteomes" id="UP000887566"/>
    </source>
</evidence>
<sequence length="439" mass="47926">MSRKEYQAVVFAAGSGSRMSELCTDIPKCLLPVANLPLFWYPLAYLDKNGIKDVILIVPKKCSSDLKRLLTEQCPKLSLTIDFVELTTDQLDEWATADALRYIADKIRTDFIVMSGDFISDFPLHNLLNLHRAKQSALTCLLAEGATNGPIPGPKVKRSKDRDLIALDRKTNRILFLGAEDDFEDVVTLPPQLLNKYQQIDLTSKYRDCHLYVMKKWAIDVLKAQSDSQMSSIKADLVPHLIERQYLGLSPEIASLVQRDQLSNLANSLSFNGRESGAGDIDCFALVVTAADGYVVSRTNNLGAYFEINKAVVRILPKLLPEGLLVSSAPKPQGHIGGDCRVGDSVSCGEKAQVKRSIIGNHCSIGAKAKIVNSVVMDNVTIGAGASISNTILCHSSTIGDNADVKDSIVAIKQCVDTEEKLAAELVESEDASVMDIDE</sequence>
<dbReference type="Proteomes" id="UP000887566">
    <property type="component" value="Unplaced"/>
</dbReference>
<evidence type="ECO:0000259" key="10">
    <source>
        <dbReference type="Pfam" id="PF00483"/>
    </source>
</evidence>
<keyword evidence="5" id="KW-0648">Protein biosynthesis</keyword>
<comment type="subunit">
    <text evidence="9">Component of the translation initiation factor 2B (eIF2B) complex which is a heterodecamer of two sets of five different subunits: alpha, beta, gamma, delta and epsilon. Subunits alpha, beta and delta comprise a regulatory subcomplex and subunits epsilon and gamma comprise a catalytic subcomplex. Within the complex, the hexameric regulatory complex resides at the center, with the two heterodimeric catalytic subcomplexes bound on opposite sides.</text>
</comment>
<proteinExistence type="inferred from homology"/>
<dbReference type="SUPFAM" id="SSF53448">
    <property type="entry name" value="Nucleotide-diphospho-sugar transferases"/>
    <property type="match status" value="1"/>
</dbReference>
<feature type="domain" description="EIF2B subunit epsilon/gamma LbH" evidence="11">
    <location>
        <begin position="335"/>
        <end position="414"/>
    </location>
</feature>
<dbReference type="GO" id="GO:0005851">
    <property type="term" value="C:eukaryotic translation initiation factor 2B complex"/>
    <property type="evidence" value="ECO:0007669"/>
    <property type="project" value="TreeGrafter"/>
</dbReference>
<dbReference type="Gene3D" id="2.160.10.10">
    <property type="entry name" value="Hexapeptide repeat proteins"/>
    <property type="match status" value="1"/>
</dbReference>
<dbReference type="WBParaSite" id="PSAMB.scaffold1519size30503.g13509.t1">
    <property type="protein sequence ID" value="PSAMB.scaffold1519size30503.g13509.t1"/>
    <property type="gene ID" value="PSAMB.scaffold1519size30503.g13509"/>
</dbReference>
<evidence type="ECO:0000256" key="7">
    <source>
        <dbReference type="ARBA" id="ARBA00044229"/>
    </source>
</evidence>
<comment type="subcellular location">
    <subcellularLocation>
        <location evidence="1">Cytoplasm</location>
        <location evidence="1">Cytosol</location>
    </subcellularLocation>
</comment>
<evidence type="ECO:0000256" key="2">
    <source>
        <dbReference type="ARBA" id="ARBA00007878"/>
    </source>
</evidence>
<evidence type="ECO:0000256" key="4">
    <source>
        <dbReference type="ARBA" id="ARBA00022540"/>
    </source>
</evidence>
<dbReference type="GO" id="GO:0005085">
    <property type="term" value="F:guanyl-nucleotide exchange factor activity"/>
    <property type="evidence" value="ECO:0007669"/>
    <property type="project" value="TreeGrafter"/>
</dbReference>
<evidence type="ECO:0000256" key="5">
    <source>
        <dbReference type="ARBA" id="ARBA00022917"/>
    </source>
</evidence>
<dbReference type="Pfam" id="PF25084">
    <property type="entry name" value="LbH_EIF2B"/>
    <property type="match status" value="1"/>
</dbReference>
<organism evidence="12 13">
    <name type="scientific">Plectus sambesii</name>
    <dbReference type="NCBI Taxonomy" id="2011161"/>
    <lineage>
        <taxon>Eukaryota</taxon>
        <taxon>Metazoa</taxon>
        <taxon>Ecdysozoa</taxon>
        <taxon>Nematoda</taxon>
        <taxon>Chromadorea</taxon>
        <taxon>Plectida</taxon>
        <taxon>Plectina</taxon>
        <taxon>Plectoidea</taxon>
        <taxon>Plectidae</taxon>
        <taxon>Plectus</taxon>
    </lineage>
</organism>